<evidence type="ECO:0000313" key="1">
    <source>
        <dbReference type="EMBL" id="KKK48477.1"/>
    </source>
</evidence>
<evidence type="ECO:0008006" key="2">
    <source>
        <dbReference type="Google" id="ProtNLM"/>
    </source>
</evidence>
<dbReference type="Gene3D" id="3.75.10.20">
    <property type="entry name" value="Succinylarginine dihydrolase"/>
    <property type="match status" value="1"/>
</dbReference>
<reference evidence="1" key="1">
    <citation type="journal article" date="2015" name="Nature">
        <title>Complex archaea that bridge the gap between prokaryotes and eukaryotes.</title>
        <authorList>
            <person name="Spang A."/>
            <person name="Saw J.H."/>
            <person name="Jorgensen S.L."/>
            <person name="Zaremba-Niedzwiedzka K."/>
            <person name="Martijn J."/>
            <person name="Lind A.E."/>
            <person name="van Eijk R."/>
            <person name="Schleper C."/>
            <person name="Guy L."/>
            <person name="Ettema T.J."/>
        </authorList>
    </citation>
    <scope>NUCLEOTIDE SEQUENCE</scope>
</reference>
<dbReference type="AlphaFoldDB" id="A0A0F8VVY9"/>
<dbReference type="SUPFAM" id="SSF55909">
    <property type="entry name" value="Pentein"/>
    <property type="match status" value="1"/>
</dbReference>
<dbReference type="Pfam" id="PF04996">
    <property type="entry name" value="AstB"/>
    <property type="match status" value="1"/>
</dbReference>
<dbReference type="EMBL" id="LAZR01069042">
    <property type="protein sequence ID" value="KKK48477.1"/>
    <property type="molecule type" value="Genomic_DNA"/>
</dbReference>
<gene>
    <name evidence="1" type="ORF">LCGC14_3144710</name>
</gene>
<dbReference type="GO" id="GO:0009015">
    <property type="term" value="F:N-succinylarginine dihydrolase activity"/>
    <property type="evidence" value="ECO:0007669"/>
    <property type="project" value="InterPro"/>
</dbReference>
<sequence length="103" mass="10909">MTAVEVNFDGLVGPTHNYAGLSYGNVASLSNAASYSNPKEAVLQGLAKMKAMHDLGLSQGVFAPHARPDINVLRRLGFTGKDSEVISKAFKADPVLLRACYSA</sequence>
<protein>
    <recommendedName>
        <fullName evidence="2">Succinylarginine dihydrolase</fullName>
    </recommendedName>
</protein>
<organism evidence="1">
    <name type="scientific">marine sediment metagenome</name>
    <dbReference type="NCBI Taxonomy" id="412755"/>
    <lineage>
        <taxon>unclassified sequences</taxon>
        <taxon>metagenomes</taxon>
        <taxon>ecological metagenomes</taxon>
    </lineage>
</organism>
<feature type="non-terminal residue" evidence="1">
    <location>
        <position position="103"/>
    </location>
</feature>
<dbReference type="InterPro" id="IPR037031">
    <property type="entry name" value="AstB_sf"/>
</dbReference>
<dbReference type="GO" id="GO:0006525">
    <property type="term" value="P:arginine metabolic process"/>
    <property type="evidence" value="ECO:0007669"/>
    <property type="project" value="InterPro"/>
</dbReference>
<accession>A0A0F8VVY9</accession>
<comment type="caution">
    <text evidence="1">The sequence shown here is derived from an EMBL/GenBank/DDBJ whole genome shotgun (WGS) entry which is preliminary data.</text>
</comment>
<dbReference type="InterPro" id="IPR007079">
    <property type="entry name" value="SuccinylArg_d-Hdrlase_AstB"/>
</dbReference>
<name>A0A0F8VVY9_9ZZZZ</name>
<proteinExistence type="predicted"/>